<dbReference type="EMBL" id="LAZR01033134">
    <property type="protein sequence ID" value="KKL48960.1"/>
    <property type="molecule type" value="Genomic_DNA"/>
</dbReference>
<accession>A0A0F9EVI4</accession>
<protein>
    <submittedName>
        <fullName evidence="1">Uncharacterized protein</fullName>
    </submittedName>
</protein>
<gene>
    <name evidence="1" type="ORF">LCGC14_2320270</name>
</gene>
<reference evidence="1" key="1">
    <citation type="journal article" date="2015" name="Nature">
        <title>Complex archaea that bridge the gap between prokaryotes and eukaryotes.</title>
        <authorList>
            <person name="Spang A."/>
            <person name="Saw J.H."/>
            <person name="Jorgensen S.L."/>
            <person name="Zaremba-Niedzwiedzka K."/>
            <person name="Martijn J."/>
            <person name="Lind A.E."/>
            <person name="van Eijk R."/>
            <person name="Schleper C."/>
            <person name="Guy L."/>
            <person name="Ettema T.J."/>
        </authorList>
    </citation>
    <scope>NUCLEOTIDE SEQUENCE</scope>
</reference>
<organism evidence="1">
    <name type="scientific">marine sediment metagenome</name>
    <dbReference type="NCBI Taxonomy" id="412755"/>
    <lineage>
        <taxon>unclassified sequences</taxon>
        <taxon>metagenomes</taxon>
        <taxon>ecological metagenomes</taxon>
    </lineage>
</organism>
<name>A0A0F9EVI4_9ZZZZ</name>
<proteinExistence type="predicted"/>
<evidence type="ECO:0000313" key="1">
    <source>
        <dbReference type="EMBL" id="KKL48960.1"/>
    </source>
</evidence>
<feature type="non-terminal residue" evidence="1">
    <location>
        <position position="1"/>
    </location>
</feature>
<comment type="caution">
    <text evidence="1">The sequence shown here is derived from an EMBL/GenBank/DDBJ whole genome shotgun (WGS) entry which is preliminary data.</text>
</comment>
<sequence>RGTNVAVLDYNLSLPRATNQSNNTGGLRFLLNASKFVVAGSSDDYFDITTNITLQNQSESRWVAEFYDINVSISIFTIVNNTFLHNFTIALTGTDFTETQVDVVGTDEGNLTFSLGNGSYSIIVSHDEFATSFFVFELLGDSFFPNISFSILGANSINFSLFDEVTDLRIEQNSSINIISDTFAQNHTTATGNLYAQDLESGDYRITYASDDYTQRDYFVSVLNDTNQTIKLYLLTIDNGTDVAFIVQDSSGNELSNATIRLKRYYVSTNSYRIVAMAKTNLEGRSLIDVDFNDAYYETLTTHDGSLLRTIGARIIATTLRLTLIKTPDPFTSIDTIDGMETSIAFNNVSQTFSYVFTDLRGKAGRDIDSHRDNAHNRDDSMHCDRYIRKRHIIVPSQHDKPNWDIYS</sequence>
<dbReference type="AlphaFoldDB" id="A0A0F9EVI4"/>